<keyword evidence="2" id="KW-1185">Reference proteome</keyword>
<organism evidence="1 2">
    <name type="scientific">Pyrobaculum ferrireducens</name>
    <dbReference type="NCBI Taxonomy" id="1104324"/>
    <lineage>
        <taxon>Archaea</taxon>
        <taxon>Thermoproteota</taxon>
        <taxon>Thermoprotei</taxon>
        <taxon>Thermoproteales</taxon>
        <taxon>Thermoproteaceae</taxon>
        <taxon>Pyrobaculum</taxon>
    </lineage>
</organism>
<dbReference type="EMBL" id="CP003098">
    <property type="protein sequence ID" value="AET33501.1"/>
    <property type="molecule type" value="Genomic_DNA"/>
</dbReference>
<dbReference type="HOGENOM" id="CLU_1493053_0_0_2"/>
<proteinExistence type="predicted"/>
<name>G7VAS3_9CREN</name>
<dbReference type="Proteomes" id="UP000005867">
    <property type="component" value="Chromosome"/>
</dbReference>
<protein>
    <submittedName>
        <fullName evidence="1">Uncharacterized protein</fullName>
    </submittedName>
</protein>
<dbReference type="BioCyc" id="PSP1104324:GJSN-2058-MONOMER"/>
<reference evidence="1 2" key="1">
    <citation type="journal article" date="2012" name="J. Bacteriol.">
        <title>Complete genome sequence of strain 1860, a crenarchaeon of the genus pyrobaculum able to grow with various electron acceptors.</title>
        <authorList>
            <person name="Mardanov A.V."/>
            <person name="Gumerov V.M."/>
            <person name="Slobodkina G.B."/>
            <person name="Beletsky A.V."/>
            <person name="Bonch-Osmolovskaya E.A."/>
            <person name="Ravin N.V."/>
            <person name="Skryabin K.G."/>
        </authorList>
    </citation>
    <scope>NUCLEOTIDE SEQUENCE [LARGE SCALE GENOMIC DNA]</scope>
    <source>
        <strain evidence="1 2">1860</strain>
    </source>
</reference>
<accession>G7VAS3</accession>
<dbReference type="KEGG" id="pyr:P186_2109"/>
<dbReference type="STRING" id="1104324.P186_2109"/>
<sequence length="144" mass="15934">MQYAFLYVEPRFTGGPGIPMFISDGDDYRKALELSSIKTPPLIKWPGFVDYLKSLGAGLYIFHGPDRGESDLGLPVAFLEGEPSLDEAPCVETAAPVVLTRGYIYKKMAQKYARCNAKLLPPLGEQEAFLQYLKTAIKQVVSNL</sequence>
<gene>
    <name evidence="1" type="ORF">P186_2109</name>
</gene>
<evidence type="ECO:0000313" key="2">
    <source>
        <dbReference type="Proteomes" id="UP000005867"/>
    </source>
</evidence>
<dbReference type="AlphaFoldDB" id="G7VAS3"/>
<evidence type="ECO:0000313" key="1">
    <source>
        <dbReference type="EMBL" id="AET33501.1"/>
    </source>
</evidence>
<dbReference type="eggNOG" id="arCOG05434">
    <property type="taxonomic scope" value="Archaea"/>
</dbReference>